<dbReference type="Pfam" id="PF02129">
    <property type="entry name" value="Peptidase_S15"/>
    <property type="match status" value="1"/>
</dbReference>
<dbReference type="GO" id="GO:0008239">
    <property type="term" value="F:dipeptidyl-peptidase activity"/>
    <property type="evidence" value="ECO:0007669"/>
    <property type="project" value="InterPro"/>
</dbReference>
<dbReference type="SUPFAM" id="SSF53474">
    <property type="entry name" value="alpha/beta-Hydrolases"/>
    <property type="match status" value="1"/>
</dbReference>
<dbReference type="InterPro" id="IPR029058">
    <property type="entry name" value="AB_hydrolase_fold"/>
</dbReference>
<dbReference type="OrthoDB" id="9804819at2"/>
<proteinExistence type="inferred from homology"/>
<accession>D1A7A9</accession>
<feature type="domain" description="Xaa-Pro dipeptidyl-peptidase C-terminal" evidence="4">
    <location>
        <begin position="302"/>
        <end position="492"/>
    </location>
</feature>
<feature type="signal peptide" evidence="3">
    <location>
        <begin position="1"/>
        <end position="27"/>
    </location>
</feature>
<evidence type="ECO:0000313" key="6">
    <source>
        <dbReference type="Proteomes" id="UP000001918"/>
    </source>
</evidence>
<evidence type="ECO:0000256" key="3">
    <source>
        <dbReference type="SAM" id="SignalP"/>
    </source>
</evidence>
<name>D1A7A9_THECD</name>
<reference evidence="5 6" key="1">
    <citation type="journal article" date="2011" name="Stand. Genomic Sci.">
        <title>Complete genome sequence of Thermomonospora curvata type strain (B9).</title>
        <authorList>
            <person name="Chertkov O."/>
            <person name="Sikorski J."/>
            <person name="Nolan M."/>
            <person name="Lapidus A."/>
            <person name="Lucas S."/>
            <person name="Del Rio T.G."/>
            <person name="Tice H."/>
            <person name="Cheng J.F."/>
            <person name="Goodwin L."/>
            <person name="Pitluck S."/>
            <person name="Liolios K."/>
            <person name="Ivanova N."/>
            <person name="Mavromatis K."/>
            <person name="Mikhailova N."/>
            <person name="Ovchinnikova G."/>
            <person name="Pati A."/>
            <person name="Chen A."/>
            <person name="Palaniappan K."/>
            <person name="Djao O.D."/>
            <person name="Land M."/>
            <person name="Hauser L."/>
            <person name="Chang Y.J."/>
            <person name="Jeffries C.D."/>
            <person name="Brettin T."/>
            <person name="Han C."/>
            <person name="Detter J.C."/>
            <person name="Rohde M."/>
            <person name="Goker M."/>
            <person name="Woyke T."/>
            <person name="Bristow J."/>
            <person name="Eisen J.A."/>
            <person name="Markowitz V."/>
            <person name="Hugenholtz P."/>
            <person name="Klenk H.P."/>
            <person name="Kyrpides N.C."/>
        </authorList>
    </citation>
    <scope>NUCLEOTIDE SEQUENCE [LARGE SCALE GENOMIC DNA]</scope>
    <source>
        <strain evidence="6">ATCC 19995 / DSM 43183 / JCM 3096 / KCTC 9072 / NBRC 15933 / NCIMB 10081 / Henssen B9</strain>
    </source>
</reference>
<dbReference type="AlphaFoldDB" id="D1A7A9"/>
<feature type="chain" id="PRO_5003019951" evidence="3">
    <location>
        <begin position="28"/>
        <end position="494"/>
    </location>
</feature>
<keyword evidence="6" id="KW-1185">Reference proteome</keyword>
<evidence type="ECO:0000256" key="2">
    <source>
        <dbReference type="ARBA" id="ARBA00022801"/>
    </source>
</evidence>
<dbReference type="InterPro" id="IPR013736">
    <property type="entry name" value="Xaa-Pro_dipept_C"/>
</dbReference>
<dbReference type="KEGG" id="tcu:Tcur_4797"/>
<evidence type="ECO:0000259" key="4">
    <source>
        <dbReference type="SMART" id="SM00939"/>
    </source>
</evidence>
<dbReference type="Gene3D" id="3.40.50.1820">
    <property type="entry name" value="alpha/beta hydrolase"/>
    <property type="match status" value="2"/>
</dbReference>
<dbReference type="Proteomes" id="UP000001918">
    <property type="component" value="Chromosome"/>
</dbReference>
<evidence type="ECO:0000256" key="1">
    <source>
        <dbReference type="ARBA" id="ARBA00008645"/>
    </source>
</evidence>
<sequence length="494" mass="53289">MPRCVSAAVAASLVAIPLVVQVPAAHAADGVRTVRVRSFDGVRLVTNFFPAAGLRPGHRAPTIMVGHGWGGRGETDPDAGQVGLLRKAGYNVVTWNARGFGSGGRANLNHHRIEGRDSVALINWIARQPEALLDRPGDPRLGMAGSSYGGGIQLVTAGVDRRVDAIVPGFTWNSVTRSLYPEEAFRSGWAGLLCLSGHAQGNRVAPKLSQGCAAGLASGRIPADVQRWFAARDLTAQVKKVRIPTLLIQGTIDTLFPLRQAIANHRLLKAGGAPVKMVWYCGGHGECTTATGPRGYLERLTVQWFDRHLKRDRSVSTGPAFEYIDQHGTFRGGSYPLPARKPVKTTAPRARKLLINDFNKSGERTAAGKAKNGLTFRLRSFTGMSVGSPRLTFTYKGRANHAKTFVYAQLVDLATGKVLGNQATPIPIVLDGRTRTVTRELEAIAWKFTPGSRIALQIIPNTALFYRQRALGTVTISKTSITLPRVHPGKVTAR</sequence>
<dbReference type="PANTHER" id="PTHR22946">
    <property type="entry name" value="DIENELACTONE HYDROLASE DOMAIN-CONTAINING PROTEIN-RELATED"/>
    <property type="match status" value="1"/>
</dbReference>
<gene>
    <name evidence="5" type="ordered locus">Tcur_4797</name>
</gene>
<organism evidence="5 6">
    <name type="scientific">Thermomonospora curvata (strain ATCC 19995 / DSM 43183 / JCM 3096 / KCTC 9072 / NBRC 15933 / NCIMB 10081 / Henssen B9)</name>
    <dbReference type="NCBI Taxonomy" id="471852"/>
    <lineage>
        <taxon>Bacteria</taxon>
        <taxon>Bacillati</taxon>
        <taxon>Actinomycetota</taxon>
        <taxon>Actinomycetes</taxon>
        <taxon>Streptosporangiales</taxon>
        <taxon>Thermomonosporaceae</taxon>
        <taxon>Thermomonospora</taxon>
    </lineage>
</organism>
<dbReference type="eggNOG" id="COG1506">
    <property type="taxonomic scope" value="Bacteria"/>
</dbReference>
<dbReference type="InterPro" id="IPR050261">
    <property type="entry name" value="FrsA_esterase"/>
</dbReference>
<keyword evidence="2" id="KW-0378">Hydrolase</keyword>
<dbReference type="HOGENOM" id="CLU_032810_0_0_11"/>
<protein>
    <submittedName>
        <fullName evidence="5">Peptidase S15</fullName>
    </submittedName>
</protein>
<dbReference type="EMBL" id="CP001738">
    <property type="protein sequence ID" value="ACZ00315.1"/>
    <property type="molecule type" value="Genomic_DNA"/>
</dbReference>
<evidence type="ECO:0000313" key="5">
    <source>
        <dbReference type="EMBL" id="ACZ00315.1"/>
    </source>
</evidence>
<dbReference type="SMART" id="SM00939">
    <property type="entry name" value="PepX_C"/>
    <property type="match status" value="1"/>
</dbReference>
<keyword evidence="3" id="KW-0732">Signal</keyword>
<dbReference type="InterPro" id="IPR000383">
    <property type="entry name" value="Xaa-Pro-like_dom"/>
</dbReference>
<comment type="similarity">
    <text evidence="1">Belongs to the AB hydrolase superfamily.</text>
</comment>
<dbReference type="STRING" id="471852.Tcur_4797"/>